<evidence type="ECO:0000256" key="1">
    <source>
        <dbReference type="SAM" id="MobiDB-lite"/>
    </source>
</evidence>
<organism evidence="2 3">
    <name type="scientific">Streptomyces boetiae</name>
    <dbReference type="NCBI Taxonomy" id="3075541"/>
    <lineage>
        <taxon>Bacteria</taxon>
        <taxon>Bacillati</taxon>
        <taxon>Actinomycetota</taxon>
        <taxon>Actinomycetes</taxon>
        <taxon>Kitasatosporales</taxon>
        <taxon>Streptomycetaceae</taxon>
        <taxon>Streptomyces</taxon>
    </lineage>
</organism>
<dbReference type="Proteomes" id="UP001183388">
    <property type="component" value="Unassembled WGS sequence"/>
</dbReference>
<protein>
    <submittedName>
        <fullName evidence="2">Uncharacterized protein</fullName>
    </submittedName>
</protein>
<comment type="caution">
    <text evidence="2">The sequence shown here is derived from an EMBL/GenBank/DDBJ whole genome shotgun (WGS) entry which is preliminary data.</text>
</comment>
<dbReference type="RefSeq" id="WP_311631026.1">
    <property type="nucleotide sequence ID" value="NZ_JAVREN010000018.1"/>
</dbReference>
<keyword evidence="3" id="KW-1185">Reference proteome</keyword>
<feature type="compositionally biased region" description="Basic and acidic residues" evidence="1">
    <location>
        <begin position="11"/>
        <end position="31"/>
    </location>
</feature>
<reference evidence="3" key="1">
    <citation type="submission" date="2023-07" db="EMBL/GenBank/DDBJ databases">
        <title>30 novel species of actinomycetes from the DSMZ collection.</title>
        <authorList>
            <person name="Nouioui I."/>
        </authorList>
    </citation>
    <scope>NUCLEOTIDE SEQUENCE [LARGE SCALE GENOMIC DNA]</scope>
    <source>
        <strain evidence="3">DSM 44917</strain>
    </source>
</reference>
<feature type="region of interest" description="Disordered" evidence="1">
    <location>
        <begin position="1"/>
        <end position="31"/>
    </location>
</feature>
<name>A0ABU2L918_9ACTN</name>
<feature type="non-terminal residue" evidence="2">
    <location>
        <position position="83"/>
    </location>
</feature>
<sequence length="83" mass="8897">MQTRTGPGPRHGTEAEALLERAVGEEVRRSGGRLDGERLLRRARAALPEILRPAAEEYAAYAQAEAAAAPGRLADRYSGRALA</sequence>
<proteinExistence type="predicted"/>
<accession>A0ABU2L918</accession>
<dbReference type="EMBL" id="JAVREN010000018">
    <property type="protein sequence ID" value="MDT0308072.1"/>
    <property type="molecule type" value="Genomic_DNA"/>
</dbReference>
<gene>
    <name evidence="2" type="ORF">RM780_14020</name>
</gene>
<evidence type="ECO:0000313" key="2">
    <source>
        <dbReference type="EMBL" id="MDT0308072.1"/>
    </source>
</evidence>
<evidence type="ECO:0000313" key="3">
    <source>
        <dbReference type="Proteomes" id="UP001183388"/>
    </source>
</evidence>